<organism evidence="3 4">
    <name type="scientific">Solibacillus faecavium</name>
    <dbReference type="NCBI Taxonomy" id="2762221"/>
    <lineage>
        <taxon>Bacteria</taxon>
        <taxon>Bacillati</taxon>
        <taxon>Bacillota</taxon>
        <taxon>Bacilli</taxon>
        <taxon>Bacillales</taxon>
        <taxon>Caryophanaceae</taxon>
        <taxon>Solibacillus</taxon>
    </lineage>
</organism>
<evidence type="ECO:0000259" key="2">
    <source>
        <dbReference type="Pfam" id="PF13786"/>
    </source>
</evidence>
<comment type="caution">
    <text evidence="3">The sequence shown here is derived from an EMBL/GenBank/DDBJ whole genome shotgun (WGS) entry which is preliminary data.</text>
</comment>
<reference evidence="3 4" key="1">
    <citation type="submission" date="2020-08" db="EMBL/GenBank/DDBJ databases">
        <title>A Genomic Blueprint of the Chicken Gut Microbiome.</title>
        <authorList>
            <person name="Gilroy R."/>
            <person name="Ravi A."/>
            <person name="Getino M."/>
            <person name="Pursley I."/>
            <person name="Horton D.L."/>
            <person name="Alikhan N.-F."/>
            <person name="Baker D."/>
            <person name="Gharbi K."/>
            <person name="Hall N."/>
            <person name="Watson M."/>
            <person name="Adriaenssens E.M."/>
            <person name="Foster-Nyarko E."/>
            <person name="Jarju S."/>
            <person name="Secka A."/>
            <person name="Antonio M."/>
            <person name="Oren A."/>
            <person name="Chaudhuri R."/>
            <person name="La Ragione R.M."/>
            <person name="Hildebrand F."/>
            <person name="Pallen M.J."/>
        </authorList>
    </citation>
    <scope>NUCLEOTIDE SEQUENCE [LARGE SCALE GENOMIC DNA]</scope>
    <source>
        <strain evidence="3 4">A46</strain>
    </source>
</reference>
<keyword evidence="1" id="KW-0472">Membrane</keyword>
<gene>
    <name evidence="3" type="ORF">H9635_08010</name>
</gene>
<dbReference type="InterPro" id="IPR025436">
    <property type="entry name" value="DUF4179"/>
</dbReference>
<evidence type="ECO:0000256" key="1">
    <source>
        <dbReference type="SAM" id="Phobius"/>
    </source>
</evidence>
<protein>
    <submittedName>
        <fullName evidence="3">DUF4030 domain-containing protein</fullName>
    </submittedName>
</protein>
<evidence type="ECO:0000313" key="3">
    <source>
        <dbReference type="EMBL" id="MBD8036683.1"/>
    </source>
</evidence>
<keyword evidence="1" id="KW-0812">Transmembrane</keyword>
<dbReference type="Pfam" id="PF13786">
    <property type="entry name" value="DUF4179"/>
    <property type="match status" value="1"/>
</dbReference>
<accession>A0ABR8XXQ7</accession>
<dbReference type="EMBL" id="JACSPZ010000003">
    <property type="protein sequence ID" value="MBD8036683.1"/>
    <property type="molecule type" value="Genomic_DNA"/>
</dbReference>
<dbReference type="RefSeq" id="WP_191699669.1">
    <property type="nucleotide sequence ID" value="NZ_JACSPZ010000003.1"/>
</dbReference>
<keyword evidence="1" id="KW-1133">Transmembrane helix</keyword>
<feature type="transmembrane region" description="Helical" evidence="1">
    <location>
        <begin position="54"/>
        <end position="73"/>
    </location>
</feature>
<keyword evidence="4" id="KW-1185">Reference proteome</keyword>
<feature type="domain" description="DUF4179" evidence="2">
    <location>
        <begin position="47"/>
        <end position="98"/>
    </location>
</feature>
<evidence type="ECO:0000313" key="4">
    <source>
        <dbReference type="Proteomes" id="UP000619101"/>
    </source>
</evidence>
<proteinExistence type="predicted"/>
<sequence>MKIDDSMKKEIQEEMEKIQTPSSLYDFAKNIKEESEMKVDFVKTKERKRGWRKFQFAVAAVISLSVLTASAFLNPTMAEMASKIPYVGQVFQKPIQIVIKEVLEKDGYNTAGVGMSRWEDMTLFDIQLKGTEEYVNQEKDNVLAILSGVLEKRGYDNYELMISETNEISPVLAEIFDQRAEIGEKLKSELQVAGYTILDVNAYSPIIKVYIPVTDEAKKTEINTVANEFLESNGSLKSVHIITKDVSVEEIKTKWLPVITSIEEELYLKKEYRIDDIRYTFNPEKVSITIKLNMNSSHTESKEAVNKIHKRITEFLNSEEVKIKTDNQVYELIIQDKNGKDFHF</sequence>
<dbReference type="Proteomes" id="UP000619101">
    <property type="component" value="Unassembled WGS sequence"/>
</dbReference>
<name>A0ABR8XXQ7_9BACL</name>